<name>A0A174ZM78_9FIRM</name>
<accession>A0A174ZM78</accession>
<dbReference type="SUPFAM" id="SSF51306">
    <property type="entry name" value="LexA/Signal peptidase"/>
    <property type="match status" value="1"/>
</dbReference>
<dbReference type="InterPro" id="IPR015927">
    <property type="entry name" value="Peptidase_S24_S26A/B/C"/>
</dbReference>
<keyword evidence="3" id="KW-0804">Transcription</keyword>
<dbReference type="SUPFAM" id="SSF47413">
    <property type="entry name" value="lambda repressor-like DNA-binding domains"/>
    <property type="match status" value="1"/>
</dbReference>
<evidence type="ECO:0000313" key="6">
    <source>
        <dbReference type="Proteomes" id="UP000095662"/>
    </source>
</evidence>
<dbReference type="STRING" id="39492.ERS852540_01720"/>
<dbReference type="Pfam" id="PF07022">
    <property type="entry name" value="Phage_CI_repr"/>
    <property type="match status" value="1"/>
</dbReference>
<dbReference type="Gene3D" id="2.10.109.10">
    <property type="entry name" value="Umud Fragment, subunit A"/>
    <property type="match status" value="1"/>
</dbReference>
<dbReference type="GO" id="GO:0045892">
    <property type="term" value="P:negative regulation of DNA-templated transcription"/>
    <property type="evidence" value="ECO:0007669"/>
    <property type="project" value="InterPro"/>
</dbReference>
<dbReference type="Pfam" id="PF00717">
    <property type="entry name" value="Peptidase_S24"/>
    <property type="match status" value="1"/>
</dbReference>
<dbReference type="Gene3D" id="1.10.260.40">
    <property type="entry name" value="lambda repressor-like DNA-binding domains"/>
    <property type="match status" value="1"/>
</dbReference>
<dbReference type="PANTHER" id="PTHR40661:SF1">
    <property type="entry name" value="HTH CRO_C1-TYPE DOMAIN-CONTAINING PROTEIN"/>
    <property type="match status" value="1"/>
</dbReference>
<evidence type="ECO:0000256" key="2">
    <source>
        <dbReference type="ARBA" id="ARBA00023125"/>
    </source>
</evidence>
<evidence type="ECO:0000256" key="1">
    <source>
        <dbReference type="ARBA" id="ARBA00023015"/>
    </source>
</evidence>
<dbReference type="InterPro" id="IPR010982">
    <property type="entry name" value="Lambda_DNA-bd_dom_sf"/>
</dbReference>
<feature type="domain" description="HTH cro/C1-type" evidence="4">
    <location>
        <begin position="7"/>
        <end position="61"/>
    </location>
</feature>
<dbReference type="InterPro" id="IPR010744">
    <property type="entry name" value="Phage_CI_N"/>
</dbReference>
<dbReference type="AlphaFoldDB" id="A0A174ZM78"/>
<keyword evidence="1" id="KW-0805">Transcription regulation</keyword>
<dbReference type="OrthoDB" id="2475196at2"/>
<dbReference type="PROSITE" id="PS50943">
    <property type="entry name" value="HTH_CROC1"/>
    <property type="match status" value="1"/>
</dbReference>
<dbReference type="InterPro" id="IPR039418">
    <property type="entry name" value="LexA-like"/>
</dbReference>
<dbReference type="CDD" id="cd06529">
    <property type="entry name" value="S24_LexA-like"/>
    <property type="match status" value="1"/>
</dbReference>
<keyword evidence="2" id="KW-0238">DNA-binding</keyword>
<evidence type="ECO:0000256" key="3">
    <source>
        <dbReference type="ARBA" id="ARBA00023163"/>
    </source>
</evidence>
<gene>
    <name evidence="5" type="ORF">ERS852540_01720</name>
</gene>
<dbReference type="EMBL" id="CZBY01000014">
    <property type="protein sequence ID" value="CUQ88455.1"/>
    <property type="molecule type" value="Genomic_DNA"/>
</dbReference>
<proteinExistence type="predicted"/>
<evidence type="ECO:0000313" key="5">
    <source>
        <dbReference type="EMBL" id="CUQ88455.1"/>
    </source>
</evidence>
<protein>
    <submittedName>
        <fullName evidence="5">LexA repressor</fullName>
    </submittedName>
</protein>
<dbReference type="Proteomes" id="UP000095662">
    <property type="component" value="Unassembled WGS sequence"/>
</dbReference>
<organism evidence="5 6">
    <name type="scientific">[Eubacterium] siraeum</name>
    <dbReference type="NCBI Taxonomy" id="39492"/>
    <lineage>
        <taxon>Bacteria</taxon>
        <taxon>Bacillati</taxon>
        <taxon>Bacillota</taxon>
        <taxon>Clostridia</taxon>
        <taxon>Eubacteriales</taxon>
        <taxon>Oscillospiraceae</taxon>
        <taxon>Oscillospiraceae incertae sedis</taxon>
    </lineage>
</organism>
<sequence length="252" mass="27886">MCIIDNILSLLSKKKVNQVDLCKHIGVSTSTMTNWKIRKTDPPARYIIPICEYLSVSPMLLLTGEEANSNAISLDEEELLTNYRAVNDIKKAQIRERAAVLAELEVAKKKNNVQTPLKQSLKRTETEEKQEPQYISLPFPALPVSAGAGEYLHEDTTSYIKVPATNLTGRASFALRVHGDSMEPDYFDGDIVLVDADADVNVGDVGIFIVNGEGFIKQRGKDRLISLNNKYKDIRISADDTCVCKGKVIGSL</sequence>
<dbReference type="GO" id="GO:0003677">
    <property type="term" value="F:DNA binding"/>
    <property type="evidence" value="ECO:0007669"/>
    <property type="project" value="UniProtKB-KW"/>
</dbReference>
<reference evidence="5 6" key="1">
    <citation type="submission" date="2015-09" db="EMBL/GenBank/DDBJ databases">
        <authorList>
            <consortium name="Pathogen Informatics"/>
        </authorList>
    </citation>
    <scope>NUCLEOTIDE SEQUENCE [LARGE SCALE GENOMIC DNA]</scope>
    <source>
        <strain evidence="5 6">2789STDY5834928</strain>
    </source>
</reference>
<dbReference type="InterPro" id="IPR001387">
    <property type="entry name" value="Cro/C1-type_HTH"/>
</dbReference>
<evidence type="ECO:0000259" key="4">
    <source>
        <dbReference type="PROSITE" id="PS50943"/>
    </source>
</evidence>
<dbReference type="PANTHER" id="PTHR40661">
    <property type="match status" value="1"/>
</dbReference>
<dbReference type="InterPro" id="IPR036286">
    <property type="entry name" value="LexA/Signal_pep-like_sf"/>
</dbReference>